<dbReference type="PIRSF" id="PIRSF006324">
    <property type="entry name" value="LeuE"/>
    <property type="match status" value="1"/>
</dbReference>
<evidence type="ECO:0000256" key="3">
    <source>
        <dbReference type="ARBA" id="ARBA00022692"/>
    </source>
</evidence>
<dbReference type="GO" id="GO:0015171">
    <property type="term" value="F:amino acid transmembrane transporter activity"/>
    <property type="evidence" value="ECO:0007669"/>
    <property type="project" value="TreeGrafter"/>
</dbReference>
<organism evidence="7 8">
    <name type="scientific">Micromonospora haikouensis</name>
    <dbReference type="NCBI Taxonomy" id="686309"/>
    <lineage>
        <taxon>Bacteria</taxon>
        <taxon>Bacillati</taxon>
        <taxon>Actinomycetota</taxon>
        <taxon>Actinomycetes</taxon>
        <taxon>Micromonosporales</taxon>
        <taxon>Micromonosporaceae</taxon>
        <taxon>Micromonospora</taxon>
    </lineage>
</organism>
<feature type="transmembrane region" description="Helical" evidence="6">
    <location>
        <begin position="12"/>
        <end position="33"/>
    </location>
</feature>
<reference evidence="7 8" key="1">
    <citation type="submission" date="2016-06" db="EMBL/GenBank/DDBJ databases">
        <authorList>
            <person name="Kjaerup R.B."/>
            <person name="Dalgaard T.S."/>
            <person name="Juul-Madsen H.R."/>
        </authorList>
    </citation>
    <scope>NUCLEOTIDE SEQUENCE [LARGE SCALE GENOMIC DNA]</scope>
    <source>
        <strain evidence="7 8">DSM 45626</strain>
    </source>
</reference>
<evidence type="ECO:0000256" key="1">
    <source>
        <dbReference type="ARBA" id="ARBA00004651"/>
    </source>
</evidence>
<evidence type="ECO:0000256" key="5">
    <source>
        <dbReference type="ARBA" id="ARBA00023136"/>
    </source>
</evidence>
<dbReference type="Proteomes" id="UP000199375">
    <property type="component" value="Unassembled WGS sequence"/>
</dbReference>
<evidence type="ECO:0000313" key="8">
    <source>
        <dbReference type="Proteomes" id="UP000199375"/>
    </source>
</evidence>
<sequence length="209" mass="21182">MVLGLSSATLAAYLAAIAVLMITPGPDMMFVLANATRYGARAGAVAALGVAAGEAVHVAAVVCGLAALVAASPMLFAAIRWAGAAYLIVLGIRALRDGRATASTTAEQNGRSGGAFLRGLVTNLLNPKMILFSVAFLPQFVSPATGDVTAQLVLLGAIFVVVQLTVDVALGAGAGRFAGRVTDGRWSRRISRICAVAFIALGIRLATSG</sequence>
<dbReference type="GO" id="GO:0005886">
    <property type="term" value="C:plasma membrane"/>
    <property type="evidence" value="ECO:0007669"/>
    <property type="project" value="UniProtKB-SubCell"/>
</dbReference>
<keyword evidence="4 6" id="KW-1133">Transmembrane helix</keyword>
<keyword evidence="5 6" id="KW-0472">Membrane</keyword>
<evidence type="ECO:0000256" key="4">
    <source>
        <dbReference type="ARBA" id="ARBA00022989"/>
    </source>
</evidence>
<dbReference type="PANTHER" id="PTHR30086">
    <property type="entry name" value="ARGININE EXPORTER PROTEIN ARGO"/>
    <property type="match status" value="1"/>
</dbReference>
<dbReference type="PANTHER" id="PTHR30086:SF20">
    <property type="entry name" value="ARGININE EXPORTER PROTEIN ARGO-RELATED"/>
    <property type="match status" value="1"/>
</dbReference>
<name>A0A1C4YE43_9ACTN</name>
<keyword evidence="3 6" id="KW-0812">Transmembrane</keyword>
<feature type="transmembrane region" description="Helical" evidence="6">
    <location>
        <begin position="148"/>
        <end position="170"/>
    </location>
</feature>
<dbReference type="RefSeq" id="WP_256092200.1">
    <property type="nucleotide sequence ID" value="NZ_FMCW01000042.1"/>
</dbReference>
<evidence type="ECO:0000313" key="7">
    <source>
        <dbReference type="EMBL" id="SCF18940.1"/>
    </source>
</evidence>
<gene>
    <name evidence="7" type="ORF">GA0070558_14223</name>
</gene>
<dbReference type="InterPro" id="IPR001123">
    <property type="entry name" value="LeuE-type"/>
</dbReference>
<dbReference type="Pfam" id="PF01810">
    <property type="entry name" value="LysE"/>
    <property type="match status" value="1"/>
</dbReference>
<accession>A0A1C4YE43</accession>
<dbReference type="EMBL" id="FMCW01000042">
    <property type="protein sequence ID" value="SCF18940.1"/>
    <property type="molecule type" value="Genomic_DNA"/>
</dbReference>
<comment type="subcellular location">
    <subcellularLocation>
        <location evidence="1">Cell membrane</location>
        <topology evidence="1">Multi-pass membrane protein</topology>
    </subcellularLocation>
</comment>
<proteinExistence type="predicted"/>
<evidence type="ECO:0000256" key="6">
    <source>
        <dbReference type="SAM" id="Phobius"/>
    </source>
</evidence>
<evidence type="ECO:0000256" key="2">
    <source>
        <dbReference type="ARBA" id="ARBA00022475"/>
    </source>
</evidence>
<feature type="transmembrane region" description="Helical" evidence="6">
    <location>
        <begin position="45"/>
        <end position="69"/>
    </location>
</feature>
<dbReference type="AlphaFoldDB" id="A0A1C4YE43"/>
<protein>
    <submittedName>
        <fullName evidence="7">Threonine/homoserine/homoserine lactone efflux protein</fullName>
    </submittedName>
</protein>
<keyword evidence="2" id="KW-1003">Cell membrane</keyword>
<feature type="transmembrane region" description="Helical" evidence="6">
    <location>
        <begin position="75"/>
        <end position="95"/>
    </location>
</feature>
<feature type="transmembrane region" description="Helical" evidence="6">
    <location>
        <begin position="115"/>
        <end position="136"/>
    </location>
</feature>
<feature type="transmembrane region" description="Helical" evidence="6">
    <location>
        <begin position="190"/>
        <end position="207"/>
    </location>
</feature>